<dbReference type="PANTHER" id="PTHR43421:SF1">
    <property type="entry name" value="METALLOPROTEASE PMBA"/>
    <property type="match status" value="1"/>
</dbReference>
<feature type="domain" description="Metalloprotease TldD/E C-terminal" evidence="3">
    <location>
        <begin position="232"/>
        <end position="437"/>
    </location>
</feature>
<protein>
    <submittedName>
        <fullName evidence="5">TldD/PmbA family protein</fullName>
    </submittedName>
</protein>
<dbReference type="EMBL" id="JADIMV010000040">
    <property type="protein sequence ID" value="MBO8439437.1"/>
    <property type="molecule type" value="Genomic_DNA"/>
</dbReference>
<accession>A0A940DKL0</accession>
<gene>
    <name evidence="5" type="ORF">IAC51_02180</name>
</gene>
<name>A0A940DKL0_9BACT</name>
<comment type="similarity">
    <text evidence="1">Belongs to the peptidase U62 family.</text>
</comment>
<dbReference type="AlphaFoldDB" id="A0A940DKL0"/>
<dbReference type="PANTHER" id="PTHR43421">
    <property type="entry name" value="METALLOPROTEASE PMBA"/>
    <property type="match status" value="1"/>
</dbReference>
<dbReference type="Pfam" id="PF19290">
    <property type="entry name" value="PmbA_TldD_2nd"/>
    <property type="match status" value="1"/>
</dbReference>
<evidence type="ECO:0000313" key="6">
    <source>
        <dbReference type="Proteomes" id="UP000712007"/>
    </source>
</evidence>
<evidence type="ECO:0000259" key="3">
    <source>
        <dbReference type="Pfam" id="PF19289"/>
    </source>
</evidence>
<dbReference type="Gene3D" id="3.30.2290.10">
    <property type="entry name" value="PmbA/TldD superfamily"/>
    <property type="match status" value="1"/>
</dbReference>
<dbReference type="InterPro" id="IPR047657">
    <property type="entry name" value="PmbA"/>
</dbReference>
<sequence length="437" mass="48100">MIQEYEKDIAQRALEKAMKYGCDGCRVTLKKGTENELEVRDGETDRLHHSSGCQLTVDLYADGKYSSVSTNKISDEEISRLIRNGIKNCQCLMADPYRLMPESQLYYKGNDVEMGLYDHNFRAITPEMKLSTALSAIDEMKDPDGNVITASAMVDDYEAHTYIISSNGFEGMESRSSYALSASISVRDEGDSRPEAWWYISSPHWDAMPKKGIGETALRRALRKRGSRKTHSGRYTMIVENMVVSQLLAPMIGAMKGEALQQQSSFLTDKKGEAIASPQLTLTDNPLLTGHPGARCFDAEGIALRPMTVIENGILCNYYISHYIGRKMCAEPTTGATSILLTPQGTESAESMIASCVHGLFVTGFNGGNCNGATGDFSYGIEGFVIENGELTAPFSEMIVTGNMLTLWKNLSKMGNDAPEFMAWSLPTMQFEDVAVS</sequence>
<feature type="domain" description="Metalloprotease TldD/E central" evidence="4">
    <location>
        <begin position="121"/>
        <end position="224"/>
    </location>
</feature>
<reference evidence="5" key="2">
    <citation type="journal article" date="2021" name="PeerJ">
        <title>Extensive microbial diversity within the chicken gut microbiome revealed by metagenomics and culture.</title>
        <authorList>
            <person name="Gilroy R."/>
            <person name="Ravi A."/>
            <person name="Getino M."/>
            <person name="Pursley I."/>
            <person name="Horton D.L."/>
            <person name="Alikhan N.F."/>
            <person name="Baker D."/>
            <person name="Gharbi K."/>
            <person name="Hall N."/>
            <person name="Watson M."/>
            <person name="Adriaenssens E.M."/>
            <person name="Foster-Nyarko E."/>
            <person name="Jarju S."/>
            <person name="Secka A."/>
            <person name="Antonio M."/>
            <person name="Oren A."/>
            <person name="Chaudhuri R.R."/>
            <person name="La Ragione R."/>
            <person name="Hildebrand F."/>
            <person name="Pallen M.J."/>
        </authorList>
    </citation>
    <scope>NUCLEOTIDE SEQUENCE</scope>
    <source>
        <strain evidence="5">3924</strain>
    </source>
</reference>
<dbReference type="Proteomes" id="UP000712007">
    <property type="component" value="Unassembled WGS sequence"/>
</dbReference>
<dbReference type="GO" id="GO:0008237">
    <property type="term" value="F:metallopeptidase activity"/>
    <property type="evidence" value="ECO:0007669"/>
    <property type="project" value="InterPro"/>
</dbReference>
<dbReference type="InterPro" id="IPR035068">
    <property type="entry name" value="TldD/PmbA_N"/>
</dbReference>
<dbReference type="InterPro" id="IPR036059">
    <property type="entry name" value="TldD/PmbA_sf"/>
</dbReference>
<comment type="caution">
    <text evidence="5">The sequence shown here is derived from an EMBL/GenBank/DDBJ whole genome shotgun (WGS) entry which is preliminary data.</text>
</comment>
<dbReference type="Pfam" id="PF19289">
    <property type="entry name" value="PmbA_TldD_3rd"/>
    <property type="match status" value="1"/>
</dbReference>
<dbReference type="InterPro" id="IPR045569">
    <property type="entry name" value="Metalloprtase-TldD/E_C"/>
</dbReference>
<evidence type="ECO:0000313" key="5">
    <source>
        <dbReference type="EMBL" id="MBO8439437.1"/>
    </source>
</evidence>
<dbReference type="InterPro" id="IPR045570">
    <property type="entry name" value="Metalloprtase-TldD/E_cen_dom"/>
</dbReference>
<dbReference type="GO" id="GO:0006508">
    <property type="term" value="P:proteolysis"/>
    <property type="evidence" value="ECO:0007669"/>
    <property type="project" value="InterPro"/>
</dbReference>
<evidence type="ECO:0000256" key="1">
    <source>
        <dbReference type="ARBA" id="ARBA00005836"/>
    </source>
</evidence>
<feature type="domain" description="Metalloprotease TldD/E N-terminal" evidence="2">
    <location>
        <begin position="30"/>
        <end position="88"/>
    </location>
</feature>
<organism evidence="5 6">
    <name type="scientific">Candidatus Aphodosoma intestinipullorum</name>
    <dbReference type="NCBI Taxonomy" id="2840674"/>
    <lineage>
        <taxon>Bacteria</taxon>
        <taxon>Pseudomonadati</taxon>
        <taxon>Bacteroidota</taxon>
        <taxon>Bacteroidia</taxon>
        <taxon>Bacteroidales</taxon>
        <taxon>Candidatus Aphodosoma</taxon>
    </lineage>
</organism>
<evidence type="ECO:0000259" key="2">
    <source>
        <dbReference type="Pfam" id="PF01523"/>
    </source>
</evidence>
<proteinExistence type="inferred from homology"/>
<dbReference type="InterPro" id="IPR002510">
    <property type="entry name" value="Metalloprtase-TldD/E_N"/>
</dbReference>
<dbReference type="Pfam" id="PF01523">
    <property type="entry name" value="PmbA_TldD_1st"/>
    <property type="match status" value="1"/>
</dbReference>
<dbReference type="GO" id="GO:0005829">
    <property type="term" value="C:cytosol"/>
    <property type="evidence" value="ECO:0007669"/>
    <property type="project" value="TreeGrafter"/>
</dbReference>
<reference evidence="5" key="1">
    <citation type="submission" date="2020-10" db="EMBL/GenBank/DDBJ databases">
        <authorList>
            <person name="Gilroy R."/>
        </authorList>
    </citation>
    <scope>NUCLEOTIDE SEQUENCE</scope>
    <source>
        <strain evidence="5">3924</strain>
    </source>
</reference>
<dbReference type="SUPFAM" id="SSF111283">
    <property type="entry name" value="Putative modulator of DNA gyrase, PmbA/TldD"/>
    <property type="match status" value="1"/>
</dbReference>
<evidence type="ECO:0000259" key="4">
    <source>
        <dbReference type="Pfam" id="PF19290"/>
    </source>
</evidence>